<evidence type="ECO:0000256" key="3">
    <source>
        <dbReference type="ARBA" id="ARBA00022741"/>
    </source>
</evidence>
<dbReference type="AlphaFoldDB" id="A0A4R8LU34"/>
<dbReference type="InterPro" id="IPR002586">
    <property type="entry name" value="CobQ/CobB/MinD/ParA_Nub-bd_dom"/>
</dbReference>
<dbReference type="PANTHER" id="PTHR43873">
    <property type="entry name" value="COBYRINATE A,C-DIAMIDE SYNTHASE"/>
    <property type="match status" value="1"/>
</dbReference>
<feature type="domain" description="CobB/CobQ-like glutamine amidotransferase" evidence="9">
    <location>
        <begin position="251"/>
        <end position="442"/>
    </location>
</feature>
<dbReference type="EC" id="6.3.5.11" evidence="7"/>
<keyword evidence="2 7" id="KW-0436">Ligase</keyword>
<dbReference type="SUPFAM" id="SSF52540">
    <property type="entry name" value="P-loop containing nucleoside triphosphate hydrolases"/>
    <property type="match status" value="1"/>
</dbReference>
<evidence type="ECO:0000256" key="4">
    <source>
        <dbReference type="ARBA" id="ARBA00022840"/>
    </source>
</evidence>
<comment type="caution">
    <text evidence="10">The sequence shown here is derived from an EMBL/GenBank/DDBJ whole genome shotgun (WGS) entry which is preliminary data.</text>
</comment>
<dbReference type="GO" id="GO:0042242">
    <property type="term" value="F:cobyrinic acid a,c-diamide synthase activity"/>
    <property type="evidence" value="ECO:0007669"/>
    <property type="project" value="UniProtKB-UniRule"/>
</dbReference>
<dbReference type="UniPathway" id="UPA00148">
    <property type="reaction ID" value="UER00231"/>
</dbReference>
<comment type="miscellaneous">
    <text evidence="7">The a and c carboxylates of cobyrinate are activated for nucleophilic attack via formation of a phosphorylated intermediate by ATP. CbiA catalyzes first the amidation of the c-carboxylate, and then that of the a-carboxylate.</text>
</comment>
<evidence type="ECO:0000259" key="9">
    <source>
        <dbReference type="Pfam" id="PF07685"/>
    </source>
</evidence>
<comment type="similarity">
    <text evidence="7">Belongs to the CobB/CbiA family.</text>
</comment>
<evidence type="ECO:0000256" key="6">
    <source>
        <dbReference type="ARBA" id="ARBA00022962"/>
    </source>
</evidence>
<keyword evidence="3 7" id="KW-0547">Nucleotide-binding</keyword>
<comment type="pathway">
    <text evidence="7">Cofactor biosynthesis; adenosylcobalamin biosynthesis; cob(II)yrinate a,c-diamide from sirohydrochlorin (anaerobic route): step 10/10.</text>
</comment>
<dbReference type="NCBIfam" id="NF002204">
    <property type="entry name" value="PRK01077.1"/>
    <property type="match status" value="1"/>
</dbReference>
<evidence type="ECO:0000259" key="8">
    <source>
        <dbReference type="Pfam" id="PF01656"/>
    </source>
</evidence>
<feature type="domain" description="CobQ/CobB/MinD/ParA nucleotide binding" evidence="8">
    <location>
        <begin position="6"/>
        <end position="192"/>
    </location>
</feature>
<dbReference type="NCBIfam" id="TIGR00379">
    <property type="entry name" value="cobB"/>
    <property type="match status" value="1"/>
</dbReference>
<proteinExistence type="inferred from homology"/>
<keyword evidence="11" id="KW-1185">Reference proteome</keyword>
<keyword evidence="6 7" id="KW-0315">Glutamine amidotransferase</keyword>
<evidence type="ECO:0000256" key="2">
    <source>
        <dbReference type="ARBA" id="ARBA00022598"/>
    </source>
</evidence>
<evidence type="ECO:0000313" key="11">
    <source>
        <dbReference type="Proteomes" id="UP000294581"/>
    </source>
</evidence>
<feature type="site" description="Increases nucleophilicity of active site Cys" evidence="7">
    <location>
        <position position="436"/>
    </location>
</feature>
<dbReference type="InterPro" id="IPR011698">
    <property type="entry name" value="GATase_3"/>
</dbReference>
<dbReference type="Gene3D" id="3.40.50.880">
    <property type="match status" value="1"/>
</dbReference>
<keyword evidence="5 7" id="KW-0460">Magnesium</keyword>
<comment type="domain">
    <text evidence="7">Comprises of two domains. The C-terminal domain contains the binding site for glutamine and catalyzes the hydrolysis of this substrate to glutamate and ammonia. The N-terminal domain is anticipated to bind ATP and cobyrinate and catalyzes the ultimate synthesis of the diamide product. The ammonia produced via the glutaminase domain is probably translocated to the adjacent domain via a molecular tunnel, where it reacts with an activated intermediate.</text>
</comment>
<dbReference type="PANTHER" id="PTHR43873:SF1">
    <property type="entry name" value="COBYRINATE A,C-DIAMIDE SYNTHASE"/>
    <property type="match status" value="1"/>
</dbReference>
<dbReference type="Pfam" id="PF07685">
    <property type="entry name" value="GATase_3"/>
    <property type="match status" value="1"/>
</dbReference>
<comment type="cofactor">
    <cofactor evidence="1 7">
        <name>Mg(2+)</name>
        <dbReference type="ChEBI" id="CHEBI:18420"/>
    </cofactor>
</comment>
<dbReference type="Proteomes" id="UP000294581">
    <property type="component" value="Unassembled WGS sequence"/>
</dbReference>
<dbReference type="SUPFAM" id="SSF52317">
    <property type="entry name" value="Class I glutamine amidotransferase-like"/>
    <property type="match status" value="1"/>
</dbReference>
<dbReference type="Pfam" id="PF01656">
    <property type="entry name" value="CbiA"/>
    <property type="match status" value="1"/>
</dbReference>
<dbReference type="RefSeq" id="WP_208320817.1">
    <property type="nucleotide sequence ID" value="NZ_SORF01000002.1"/>
</dbReference>
<dbReference type="Gene3D" id="3.40.50.300">
    <property type="entry name" value="P-loop containing nucleotide triphosphate hydrolases"/>
    <property type="match status" value="2"/>
</dbReference>
<dbReference type="EMBL" id="SORF01000002">
    <property type="protein sequence ID" value="TDY50672.1"/>
    <property type="molecule type" value="Genomic_DNA"/>
</dbReference>
<dbReference type="InterPro" id="IPR029062">
    <property type="entry name" value="Class_I_gatase-like"/>
</dbReference>
<dbReference type="CDD" id="cd03130">
    <property type="entry name" value="GATase1_CobB"/>
    <property type="match status" value="1"/>
</dbReference>
<dbReference type="GO" id="GO:0005524">
    <property type="term" value="F:ATP binding"/>
    <property type="evidence" value="ECO:0007669"/>
    <property type="project" value="UniProtKB-UniRule"/>
</dbReference>
<keyword evidence="4 7" id="KW-0067">ATP-binding</keyword>
<evidence type="ECO:0000256" key="1">
    <source>
        <dbReference type="ARBA" id="ARBA00001946"/>
    </source>
</evidence>
<evidence type="ECO:0000256" key="7">
    <source>
        <dbReference type="HAMAP-Rule" id="MF_00027"/>
    </source>
</evidence>
<name>A0A4R8LU34_9BACL</name>
<dbReference type="GO" id="GO:0009236">
    <property type="term" value="P:cobalamin biosynthetic process"/>
    <property type="evidence" value="ECO:0007669"/>
    <property type="project" value="UniProtKB-UniRule"/>
</dbReference>
<organism evidence="10 11">
    <name type="scientific">Alicyclobacillus sacchari</name>
    <dbReference type="NCBI Taxonomy" id="392010"/>
    <lineage>
        <taxon>Bacteria</taxon>
        <taxon>Bacillati</taxon>
        <taxon>Bacillota</taxon>
        <taxon>Bacilli</taxon>
        <taxon>Bacillales</taxon>
        <taxon>Alicyclobacillaceae</taxon>
        <taxon>Alicyclobacillus</taxon>
    </lineage>
</organism>
<dbReference type="InterPro" id="IPR027417">
    <property type="entry name" value="P-loop_NTPase"/>
</dbReference>
<accession>A0A4R8LU34</accession>
<gene>
    <name evidence="7" type="primary">cbiA</name>
    <name evidence="10" type="ORF">C7445_102232</name>
</gene>
<comment type="catalytic activity">
    <reaction evidence="7">
        <text>cob(II)yrinate + 2 L-glutamine + 2 ATP + 2 H2O = cob(II)yrinate a,c diamide + 2 L-glutamate + 2 ADP + 2 phosphate + 2 H(+)</text>
        <dbReference type="Rhea" id="RHEA:26289"/>
        <dbReference type="ChEBI" id="CHEBI:15377"/>
        <dbReference type="ChEBI" id="CHEBI:15378"/>
        <dbReference type="ChEBI" id="CHEBI:29985"/>
        <dbReference type="ChEBI" id="CHEBI:30616"/>
        <dbReference type="ChEBI" id="CHEBI:43474"/>
        <dbReference type="ChEBI" id="CHEBI:58359"/>
        <dbReference type="ChEBI" id="CHEBI:58537"/>
        <dbReference type="ChEBI" id="CHEBI:58894"/>
        <dbReference type="ChEBI" id="CHEBI:456216"/>
        <dbReference type="EC" id="6.3.5.11"/>
    </reaction>
</comment>
<evidence type="ECO:0000256" key="5">
    <source>
        <dbReference type="ARBA" id="ARBA00022842"/>
    </source>
</evidence>
<dbReference type="HAMAP" id="MF_00027">
    <property type="entry name" value="CobB_CbiA"/>
    <property type="match status" value="1"/>
</dbReference>
<evidence type="ECO:0000313" key="10">
    <source>
        <dbReference type="EMBL" id="TDY50672.1"/>
    </source>
</evidence>
<protein>
    <recommendedName>
        <fullName evidence="7">Cobyrinate a,c-diamide synthase</fullName>
        <ecNumber evidence="7">6.3.5.11</ecNumber>
    </recommendedName>
    <alternativeName>
        <fullName evidence="7">Cobyrinic acid a,c-diamide synthetase</fullName>
    </alternativeName>
</protein>
<keyword evidence="7" id="KW-0169">Cobalamin biosynthesis</keyword>
<dbReference type="PROSITE" id="PS51274">
    <property type="entry name" value="GATASE_COBBQ"/>
    <property type="match status" value="1"/>
</dbReference>
<sequence>MNRPRLVVAGTHSGVGKTTISIALMRALSQTGLRVQGFKVGPDYIDPSYHAVATGRASYNLDSWMAAPDIVREIFDRASRSCDISIIEGVMGLFDGKDALSNTGSTAAVCTLLEAPVLLVIDAAASARSAAAVVHGFQTFDPKVKIAGVIANRVAGAGHFDLVRTAIESSCGVPVVGYLPPYADATLPERHLGLVPAAEQGSLDEWLDGLAANLIQTVDIAAVSRLAQAANLWIPQAPQVFLQAASAEKATIAIAHDEAFNFYYQENLDLLRFYGAKLLPFRPLDNEPVPWAADGLYLGGGFPEVFLERLAKADQAFASLRSAVEAGIPVWAECGGMMLLADAIVDTSGNRFDMAGVLPVTVEMTERLAGFGYREFEMAPGSFLEDVGGRVRGHEFHYSRIMSAEASLPPAYVIHQGEKRRLEGFSQGSVIAGYTHIYFPSHPEMAAQFVQRCADWRLAAGRS</sequence>
<dbReference type="InterPro" id="IPR004484">
    <property type="entry name" value="CbiA/CobB_synth"/>
</dbReference>
<dbReference type="CDD" id="cd05388">
    <property type="entry name" value="CobB_N"/>
    <property type="match status" value="1"/>
</dbReference>
<feature type="active site" description="Nucleophile" evidence="7">
    <location>
        <position position="334"/>
    </location>
</feature>
<reference evidence="10 11" key="1">
    <citation type="submission" date="2019-03" db="EMBL/GenBank/DDBJ databases">
        <title>Genomic Encyclopedia of Type Strains, Phase IV (KMG-IV): sequencing the most valuable type-strain genomes for metagenomic binning, comparative biology and taxonomic classification.</title>
        <authorList>
            <person name="Goeker M."/>
        </authorList>
    </citation>
    <scope>NUCLEOTIDE SEQUENCE [LARGE SCALE GENOMIC DNA]</scope>
    <source>
        <strain evidence="10 11">DSM 17974</strain>
    </source>
</reference>
<comment type="function">
    <text evidence="7">Catalyzes the ATP-dependent amidation of the two carboxylate groups at positions a and c of cobyrinate, using either L-glutamine or ammonia as the nitrogen source.</text>
</comment>